<evidence type="ECO:0000313" key="4">
    <source>
        <dbReference type="Proteomes" id="UP000032721"/>
    </source>
</evidence>
<reference evidence="2 4" key="1">
    <citation type="submission" date="2013-07" db="EMBL/GenBank/DDBJ databases">
        <authorList>
            <person name="Genoscope - CEA"/>
        </authorList>
    </citation>
    <scope>NUCLEOTIDE SEQUENCE [LARGE SCALE GENOMIC DNA]</scope>
    <source>
        <strain evidence="2">FRM16</strain>
        <strain evidence="4">FRM16 / DSM 17909</strain>
    </source>
</reference>
<name>A0A068QU18_9GAMM</name>
<dbReference type="HOGENOM" id="CLU_155233_2_0_6"/>
<dbReference type="OrthoDB" id="6046808at2"/>
<dbReference type="Proteomes" id="UP000324170">
    <property type="component" value="Unassembled WGS sequence"/>
</dbReference>
<dbReference type="AlphaFoldDB" id="A0A068QU18"/>
<evidence type="ECO:0000256" key="1">
    <source>
        <dbReference type="SAM" id="SignalP"/>
    </source>
</evidence>
<keyword evidence="1" id="KW-0732">Signal</keyword>
<sequence length="108" mass="11956">MKNYRKLLISCLLVPWLSYGYAESEGGVIRFSGAIVDPGCQVVVSETQASNTHANISCYRLGKNLTVKQIISTQKTKDKVMLPGNIGVSSVKWTDDQKRVAIVNVDYF</sequence>
<feature type="chain" id="PRO_5001654631" evidence="1">
    <location>
        <begin position="23"/>
        <end position="108"/>
    </location>
</feature>
<dbReference type="EMBL" id="VNHN01000016">
    <property type="protein sequence ID" value="TYP09993.1"/>
    <property type="molecule type" value="Genomic_DNA"/>
</dbReference>
<dbReference type="KEGG" id="xdo:XDD1_2530"/>
<proteinExistence type="predicted"/>
<organism evidence="2 4">
    <name type="scientific">Xenorhabdus doucetiae</name>
    <dbReference type="NCBI Taxonomy" id="351671"/>
    <lineage>
        <taxon>Bacteria</taxon>
        <taxon>Pseudomonadati</taxon>
        <taxon>Pseudomonadota</taxon>
        <taxon>Gammaproteobacteria</taxon>
        <taxon>Enterobacterales</taxon>
        <taxon>Morganellaceae</taxon>
        <taxon>Xenorhabdus</taxon>
    </lineage>
</organism>
<accession>A0A068QU18</accession>
<gene>
    <name evidence="3" type="ORF">LY16_01282</name>
    <name evidence="2" type="ORF">XDD1_2530</name>
</gene>
<keyword evidence="5" id="KW-1185">Reference proteome</keyword>
<reference evidence="3 5" key="2">
    <citation type="submission" date="2019-07" db="EMBL/GenBank/DDBJ databases">
        <title>Genomic Encyclopedia of Type Strains, Phase I: the one thousand microbial genomes (KMG-I) project.</title>
        <authorList>
            <person name="Kyrpides N."/>
        </authorList>
    </citation>
    <scope>NUCLEOTIDE SEQUENCE [LARGE SCALE GENOMIC DNA]</scope>
    <source>
        <strain evidence="3 5">DSM 17909</strain>
    </source>
</reference>
<evidence type="ECO:0000313" key="2">
    <source>
        <dbReference type="EMBL" id="CDG18229.1"/>
    </source>
</evidence>
<dbReference type="EMBL" id="FO704550">
    <property type="protein sequence ID" value="CDG18229.1"/>
    <property type="molecule type" value="Genomic_DNA"/>
</dbReference>
<evidence type="ECO:0000313" key="5">
    <source>
        <dbReference type="Proteomes" id="UP000324170"/>
    </source>
</evidence>
<evidence type="ECO:0000313" key="3">
    <source>
        <dbReference type="EMBL" id="TYP09993.1"/>
    </source>
</evidence>
<feature type="signal peptide" evidence="1">
    <location>
        <begin position="1"/>
        <end position="22"/>
    </location>
</feature>
<dbReference type="Proteomes" id="UP000032721">
    <property type="component" value="Chromosome"/>
</dbReference>
<protein>
    <submittedName>
        <fullName evidence="2">Putative membrane protein</fullName>
    </submittedName>
</protein>
<dbReference type="RefSeq" id="WP_045971353.1">
    <property type="nucleotide sequence ID" value="NZ_CAWMED010000001.1"/>
</dbReference>